<organism evidence="5 6">
    <name type="scientific">Sphenodon punctatus</name>
    <name type="common">Tuatara</name>
    <name type="synonym">Hatteria punctata</name>
    <dbReference type="NCBI Taxonomy" id="8508"/>
    <lineage>
        <taxon>Eukaryota</taxon>
        <taxon>Metazoa</taxon>
        <taxon>Chordata</taxon>
        <taxon>Craniata</taxon>
        <taxon>Vertebrata</taxon>
        <taxon>Euteleostomi</taxon>
        <taxon>Lepidosauria</taxon>
        <taxon>Sphenodontia</taxon>
        <taxon>Sphenodontidae</taxon>
        <taxon>Sphenodon</taxon>
    </lineage>
</organism>
<gene>
    <name evidence="5" type="primary">SCCPDH</name>
</gene>
<evidence type="ECO:0000256" key="1">
    <source>
        <dbReference type="ARBA" id="ARBA00038048"/>
    </source>
</evidence>
<dbReference type="FunFam" id="3.40.50.720:FF:000178">
    <property type="entry name" value="Saccharopine dehydrogenase-like oxidoreductase"/>
    <property type="match status" value="1"/>
</dbReference>
<dbReference type="AlphaFoldDB" id="A0A8D0L8E3"/>
<dbReference type="GeneTree" id="ENSGT00390000004799"/>
<dbReference type="SUPFAM" id="SSF51735">
    <property type="entry name" value="NAD(P)-binding Rossmann-fold domains"/>
    <property type="match status" value="1"/>
</dbReference>
<dbReference type="Gene3D" id="3.40.50.720">
    <property type="entry name" value="NAD(P)-binding Rossmann-like Domain"/>
    <property type="match status" value="1"/>
</dbReference>
<dbReference type="GO" id="GO:0005811">
    <property type="term" value="C:lipid droplet"/>
    <property type="evidence" value="ECO:0007669"/>
    <property type="project" value="Ensembl"/>
</dbReference>
<dbReference type="Ensembl" id="ENSSPUT00000016155.1">
    <property type="protein sequence ID" value="ENSSPUP00000015147.1"/>
    <property type="gene ID" value="ENSSPUG00000011665.1"/>
</dbReference>
<keyword evidence="3" id="KW-1133">Transmembrane helix</keyword>
<dbReference type="PANTHER" id="PTHR12286:SF5">
    <property type="entry name" value="SACCHAROPINE DEHYDROGENASE-LIKE OXIDOREDUCTASE"/>
    <property type="match status" value="1"/>
</dbReference>
<evidence type="ECO:0000313" key="6">
    <source>
        <dbReference type="Proteomes" id="UP000694392"/>
    </source>
</evidence>
<dbReference type="PANTHER" id="PTHR12286">
    <property type="entry name" value="SACCHAROPINE DEHYDROGENASE-LIKE OXIDOREDUCTASE"/>
    <property type="match status" value="1"/>
</dbReference>
<accession>A0A8D0L8E3</accession>
<keyword evidence="6" id="KW-1185">Reference proteome</keyword>
<dbReference type="GO" id="GO:0030496">
    <property type="term" value="C:midbody"/>
    <property type="evidence" value="ECO:0007669"/>
    <property type="project" value="Ensembl"/>
</dbReference>
<reference evidence="5" key="1">
    <citation type="submission" date="2025-08" db="UniProtKB">
        <authorList>
            <consortium name="Ensembl"/>
        </authorList>
    </citation>
    <scope>IDENTIFICATION</scope>
</reference>
<dbReference type="InterPro" id="IPR036291">
    <property type="entry name" value="NAD(P)-bd_dom_sf"/>
</dbReference>
<feature type="domain" description="Saccharopine dehydrogenase NADP binding" evidence="4">
    <location>
        <begin position="10"/>
        <end position="149"/>
    </location>
</feature>
<comment type="similarity">
    <text evidence="1">Belongs to the saccharopine dehydrogenase family.</text>
</comment>
<dbReference type="GO" id="GO:0005886">
    <property type="term" value="C:plasma membrane"/>
    <property type="evidence" value="ECO:0007669"/>
    <property type="project" value="TreeGrafter"/>
</dbReference>
<name>A0A8D0L8E3_SPHPU</name>
<feature type="transmembrane region" description="Helical" evidence="3">
    <location>
        <begin position="271"/>
        <end position="297"/>
    </location>
</feature>
<keyword evidence="3" id="KW-0472">Membrane</keyword>
<evidence type="ECO:0000259" key="4">
    <source>
        <dbReference type="Pfam" id="PF03435"/>
    </source>
</evidence>
<reference evidence="5" key="2">
    <citation type="submission" date="2025-09" db="UniProtKB">
        <authorList>
            <consortium name="Ensembl"/>
        </authorList>
    </citation>
    <scope>IDENTIFICATION</scope>
</reference>
<proteinExistence type="inferred from homology"/>
<dbReference type="Pfam" id="PF03435">
    <property type="entry name" value="Sacchrp_dh_NADP"/>
    <property type="match status" value="1"/>
</dbReference>
<evidence type="ECO:0000256" key="2">
    <source>
        <dbReference type="ARBA" id="ARBA00039852"/>
    </source>
</evidence>
<dbReference type="GO" id="GO:0005739">
    <property type="term" value="C:mitochondrion"/>
    <property type="evidence" value="ECO:0007669"/>
    <property type="project" value="TreeGrafter"/>
</dbReference>
<dbReference type="OMA" id="MQLRYHD"/>
<keyword evidence="3" id="KW-0812">Transmembrane</keyword>
<dbReference type="InterPro" id="IPR051276">
    <property type="entry name" value="Saccharopine_DH-like_oxidrdct"/>
</dbReference>
<dbReference type="InterPro" id="IPR005097">
    <property type="entry name" value="Sacchrp_dh_NADP-bd"/>
</dbReference>
<sequence length="426" mass="46435">MATGRTFQLVVFGASGFTGQYVAEEVARAAAEDELRGSPLRWAVAGRNREKLQGVLERAATKLGKGELKSEVGIILCDVSDPSSLAEMAKQAAVVLNCVGPYRFFGEPVVKACVENGTSCVDISGEPQFLEGMYLKYNDKAAEKGAYIVGSSGFDSIPADMGVLYTRENLTGDLSKYDTYIDICWGSCIHDGTWKSAIYCLADQDNLKTLRKQIGHKPLPVVGAKLKRRGAVFYSNEFHQYSIPFMGSDASVVKRTQQYLNTHLQETPVQYAAYATVGGIGSVIKLMFAGLLFLLLVKFNFGRKLLIKYPEFFSGGYFTKDGPTEKQMEGSSFTMTFLGQGYSQGQDPQEGKPNVKICTQVKGPEAGYIATPIAMVQAAVTLLKDKSSLPKKGGVYTPGAVFSKTKLIDRLKKHSIEFSVISKPEV</sequence>
<protein>
    <recommendedName>
        <fullName evidence="2">Saccharopine dehydrogenase-like oxidoreductase</fullName>
    </recommendedName>
</protein>
<evidence type="ECO:0000256" key="3">
    <source>
        <dbReference type="SAM" id="Phobius"/>
    </source>
</evidence>
<dbReference type="Proteomes" id="UP000694392">
    <property type="component" value="Unplaced"/>
</dbReference>
<evidence type="ECO:0000313" key="5">
    <source>
        <dbReference type="Ensembl" id="ENSSPUP00000015147.1"/>
    </source>
</evidence>
<dbReference type="GO" id="GO:0009247">
    <property type="term" value="P:glycolipid biosynthetic process"/>
    <property type="evidence" value="ECO:0007669"/>
    <property type="project" value="TreeGrafter"/>
</dbReference>